<gene>
    <name evidence="1" type="ORF">NA66_1001687</name>
</gene>
<reference evidence="1 2" key="1">
    <citation type="submission" date="2018-05" db="EMBL/GenBank/DDBJ databases">
        <title>Comparative genomics of bacterial root endophytes of switchgrass collected from native prairies over two seasons.</title>
        <authorList>
            <person name="Tang Y."/>
        </authorList>
    </citation>
    <scope>NUCLEOTIDE SEQUENCE [LARGE SCALE GENOMIC DNA]</scope>
    <source>
        <strain evidence="1 2">NFIX32</strain>
    </source>
</reference>
<dbReference type="EMBL" id="QJJY01000001">
    <property type="protein sequence ID" value="PXX41077.1"/>
    <property type="molecule type" value="Genomic_DNA"/>
</dbReference>
<accession>A0A318J446</accession>
<sequence>MASLADQFAADAGTASGKGASLSAQFAADATAAPAPAATPAPTQHASMLEQLGHQLGLTARAGATGITALPAMMGDALNSGVNLGIRGINAVADSHIPELQMPSQVIQRGMNSVGLPQPQNPTERIVQSAAAGMASVPTSMGMGGVLAKSASPVATVVGNGLRTAPGMQMLGAAGAGAGSQGAAELGLNPWWQLAGGVLGGAAGVAAGSGMTAAARGIGNAVGRATRPPMTAPAAAAKADIGVDRAISELGPQGGAQFAPNEIDQLKQAVAQQIQQFPDVSPAAAVRAQDFRNLGIQPTLGQITRDPMQFAQEANIRGVQGVGDPLTQRFNAQNAQLQSNLFGLAGRPADTFAAGSQLQQTLKSIDDQMAGQVRSAYEAARASSGKNLDVPLQGLAQDYAQVLNDFGDKVPSGVRNNFNQLGLMTGTQQKTFSIENAENLLKVINANQSNDPATNAALGRLRTSVKSAILNADDQGGVYAGARQLAAQRFALQDQVPALEAAANGSVAPDDFVRRFVTNGKTNDVLSLANLLREQNRPSTLQEMRNQVGGQLAQAGFGANPAGDAKFGPVAYANALRNMGDTKLSAFYTPEEIAQLHTIGRVGGYINSHPAAAPVNTSNTASAIFGLMGKGVEAVPYVGKLIQGAQNRAFVQRALAASLANAQGAPTASYPAPANALAAALLRAQAPNGGNGSP</sequence>
<protein>
    <submittedName>
        <fullName evidence="1">Uncharacterized protein</fullName>
    </submittedName>
</protein>
<comment type="caution">
    <text evidence="1">The sequence shown here is derived from an EMBL/GenBank/DDBJ whole genome shotgun (WGS) entry which is preliminary data.</text>
</comment>
<proteinExistence type="predicted"/>
<evidence type="ECO:0000313" key="1">
    <source>
        <dbReference type="EMBL" id="PXX41077.1"/>
    </source>
</evidence>
<dbReference type="AlphaFoldDB" id="A0A318J446"/>
<name>A0A318J446_BURPY</name>
<organism evidence="1 2">
    <name type="scientific">Burkholderia pyrrocinia</name>
    <name type="common">Pseudomonas pyrrocinia</name>
    <dbReference type="NCBI Taxonomy" id="60550"/>
    <lineage>
        <taxon>Bacteria</taxon>
        <taxon>Pseudomonadati</taxon>
        <taxon>Pseudomonadota</taxon>
        <taxon>Betaproteobacteria</taxon>
        <taxon>Burkholderiales</taxon>
        <taxon>Burkholderiaceae</taxon>
        <taxon>Burkholderia</taxon>
        <taxon>Burkholderia cepacia complex</taxon>
    </lineage>
</organism>
<dbReference type="Proteomes" id="UP000247755">
    <property type="component" value="Unassembled WGS sequence"/>
</dbReference>
<evidence type="ECO:0000313" key="2">
    <source>
        <dbReference type="Proteomes" id="UP000247755"/>
    </source>
</evidence>